<name>A0A1B9F2S6_9BACT</name>
<evidence type="ECO:0000313" key="2">
    <source>
        <dbReference type="Proteomes" id="UP000093080"/>
    </source>
</evidence>
<dbReference type="AlphaFoldDB" id="A0A1B9F2S6"/>
<organism evidence="1 2">
    <name type="scientific">Dissulfuribacter thermophilus</name>
    <dbReference type="NCBI Taxonomy" id="1156395"/>
    <lineage>
        <taxon>Bacteria</taxon>
        <taxon>Pseudomonadati</taxon>
        <taxon>Thermodesulfobacteriota</taxon>
        <taxon>Dissulfuribacteria</taxon>
        <taxon>Dissulfuribacterales</taxon>
        <taxon>Dissulfuribacteraceae</taxon>
        <taxon>Dissulfuribacter</taxon>
    </lineage>
</organism>
<comment type="caution">
    <text evidence="1">The sequence shown here is derived from an EMBL/GenBank/DDBJ whole genome shotgun (WGS) entry which is preliminary data.</text>
</comment>
<protein>
    <submittedName>
        <fullName evidence="1">Uncharacterized protein</fullName>
    </submittedName>
</protein>
<gene>
    <name evidence="1" type="ORF">DBT_2457</name>
</gene>
<accession>A0A1B9F2S6</accession>
<keyword evidence="2" id="KW-1185">Reference proteome</keyword>
<dbReference type="Proteomes" id="UP000093080">
    <property type="component" value="Unassembled WGS sequence"/>
</dbReference>
<evidence type="ECO:0000313" key="1">
    <source>
        <dbReference type="EMBL" id="OCC14134.1"/>
    </source>
</evidence>
<proteinExistence type="predicted"/>
<sequence length="37" mass="4285">MGSILTKTVKIKAMVFVKQLDDIMFKKQFCPLLPCRI</sequence>
<dbReference type="EMBL" id="MAGO01000021">
    <property type="protein sequence ID" value="OCC14134.1"/>
    <property type="molecule type" value="Genomic_DNA"/>
</dbReference>
<reference evidence="1 2" key="1">
    <citation type="submission" date="2016-06" db="EMBL/GenBank/DDBJ databases">
        <title>Respiratory ammonification of nitrate coupled to the oxidation of elemental sulfur in deep-sea autotrophic thermophilic bacteria.</title>
        <authorList>
            <person name="Slobodkina G.B."/>
            <person name="Mardanov A.V."/>
            <person name="Ravin N.V."/>
            <person name="Frolova A.A."/>
            <person name="Viryasiv M.B."/>
            <person name="Chernyh N.A."/>
            <person name="Bonch-Osmolovskaya E.A."/>
            <person name="Slobodkin A.I."/>
        </authorList>
    </citation>
    <scope>NUCLEOTIDE SEQUENCE [LARGE SCALE GENOMIC DNA]</scope>
    <source>
        <strain evidence="1 2">S69</strain>
    </source>
</reference>